<dbReference type="InterPro" id="IPR051213">
    <property type="entry name" value="START_lipid_transfer"/>
</dbReference>
<dbReference type="EMBL" id="CH991544">
    <property type="protein sequence ID" value="EDQ91985.1"/>
    <property type="molecule type" value="Genomic_DNA"/>
</dbReference>
<proteinExistence type="predicted"/>
<dbReference type="GO" id="GO:0008289">
    <property type="term" value="F:lipid binding"/>
    <property type="evidence" value="ECO:0007669"/>
    <property type="project" value="InterPro"/>
</dbReference>
<dbReference type="InterPro" id="IPR013083">
    <property type="entry name" value="Znf_RING/FYVE/PHD"/>
</dbReference>
<keyword evidence="1" id="KW-0479">Metal-binding</keyword>
<dbReference type="PROSITE" id="PS50848">
    <property type="entry name" value="START"/>
    <property type="match status" value="1"/>
</dbReference>
<dbReference type="SUPFAM" id="SSF57903">
    <property type="entry name" value="FYVE/PHD zinc finger"/>
    <property type="match status" value="1"/>
</dbReference>
<evidence type="ECO:0000256" key="5">
    <source>
        <dbReference type="SAM" id="MobiDB-lite"/>
    </source>
</evidence>
<dbReference type="PANTHER" id="PTHR19308">
    <property type="entry name" value="PHOSPHATIDYLCHOLINE TRANSFER PROTEIN"/>
    <property type="match status" value="1"/>
</dbReference>
<keyword evidence="9" id="KW-1185">Reference proteome</keyword>
<dbReference type="Pfam" id="PF01363">
    <property type="entry name" value="FYVE"/>
    <property type="match status" value="1"/>
</dbReference>
<dbReference type="InterPro" id="IPR000306">
    <property type="entry name" value="Znf_FYVE"/>
</dbReference>
<dbReference type="GO" id="GO:0005737">
    <property type="term" value="C:cytoplasm"/>
    <property type="evidence" value="ECO:0007669"/>
    <property type="project" value="UniProtKB-ARBA"/>
</dbReference>
<dbReference type="PROSITE" id="PS50178">
    <property type="entry name" value="ZF_FYVE"/>
    <property type="match status" value="1"/>
</dbReference>
<gene>
    <name evidence="8" type="ORF">MONBRDRAFT_31115</name>
</gene>
<feature type="domain" description="FYVE-type" evidence="6">
    <location>
        <begin position="23"/>
        <end position="84"/>
    </location>
</feature>
<evidence type="ECO:0000313" key="9">
    <source>
        <dbReference type="Proteomes" id="UP000001357"/>
    </source>
</evidence>
<dbReference type="eggNOG" id="KOG1843">
    <property type="taxonomic scope" value="Eukaryota"/>
</dbReference>
<dbReference type="InterPro" id="IPR017455">
    <property type="entry name" value="Znf_FYVE-rel"/>
</dbReference>
<dbReference type="InterPro" id="IPR023393">
    <property type="entry name" value="START-like_dom_sf"/>
</dbReference>
<feature type="domain" description="START" evidence="7">
    <location>
        <begin position="120"/>
        <end position="317"/>
    </location>
</feature>
<dbReference type="RefSeq" id="XP_001743271.1">
    <property type="nucleotide sequence ID" value="XM_001743219.1"/>
</dbReference>
<dbReference type="PANTHER" id="PTHR19308:SF39">
    <property type="entry name" value="PHOSPHATIDYLCHOLINE TRANSFER PROTEIN"/>
    <property type="match status" value="1"/>
</dbReference>
<sequence length="357" mass="39806">MSAEDLDASRVDPDKVAPLWEEDTNVKNCVGCDVKFSMMKRKHHCRACGRIFCDTCSPHKDELPESFDMKGPQRTCDMCHLNLEKCFWARSRRMSKTEGESSSSNLPGWFPQLRLDADPAAADRPDVPTVHAELMQKLKDLCSEPEDHWARKFDKKGVKLDVKKMKDSALVVVRCEMQVDASLGKVIAIYNDKSLWGSWQPDMLKCQTLETINEDAEYIYVLYKVPVLDNRDVCIYSAWINGTVNDPQAKGAKSLISTSVGHPLGTSVRGTVRAKINLGLAQFVASEKDGRPHTTITSYFHTDPRGIIPPRIVNSAIGKTVDQMAQMIKFMESSDIPEPEKLPADGDDSGATKTALV</sequence>
<protein>
    <recommendedName>
        <fullName evidence="10">FYVE-type domain-containing protein</fullName>
    </recommendedName>
</protein>
<evidence type="ECO:0000256" key="1">
    <source>
        <dbReference type="ARBA" id="ARBA00022723"/>
    </source>
</evidence>
<evidence type="ECO:0000256" key="2">
    <source>
        <dbReference type="ARBA" id="ARBA00022771"/>
    </source>
</evidence>
<dbReference type="InterPro" id="IPR011011">
    <property type="entry name" value="Znf_FYVE_PHD"/>
</dbReference>
<name>A9URU2_MONBE</name>
<dbReference type="Gene3D" id="3.30.530.20">
    <property type="match status" value="1"/>
</dbReference>
<dbReference type="AlphaFoldDB" id="A9URU2"/>
<dbReference type="OMA" id="FTTICEG"/>
<evidence type="ECO:0000313" key="8">
    <source>
        <dbReference type="EMBL" id="EDQ91985.1"/>
    </source>
</evidence>
<dbReference type="KEGG" id="mbr:MONBRDRAFT_31115"/>
<dbReference type="Proteomes" id="UP000001357">
    <property type="component" value="Unassembled WGS sequence"/>
</dbReference>
<reference evidence="8 9" key="1">
    <citation type="journal article" date="2008" name="Nature">
        <title>The genome of the choanoflagellate Monosiga brevicollis and the origin of metazoans.</title>
        <authorList>
            <consortium name="JGI Sequencing"/>
            <person name="King N."/>
            <person name="Westbrook M.J."/>
            <person name="Young S.L."/>
            <person name="Kuo A."/>
            <person name="Abedin M."/>
            <person name="Chapman J."/>
            <person name="Fairclough S."/>
            <person name="Hellsten U."/>
            <person name="Isogai Y."/>
            <person name="Letunic I."/>
            <person name="Marr M."/>
            <person name="Pincus D."/>
            <person name="Putnam N."/>
            <person name="Rokas A."/>
            <person name="Wright K.J."/>
            <person name="Zuzow R."/>
            <person name="Dirks W."/>
            <person name="Good M."/>
            <person name="Goodstein D."/>
            <person name="Lemons D."/>
            <person name="Li W."/>
            <person name="Lyons J.B."/>
            <person name="Morris A."/>
            <person name="Nichols S."/>
            <person name="Richter D.J."/>
            <person name="Salamov A."/>
            <person name="Bork P."/>
            <person name="Lim W.A."/>
            <person name="Manning G."/>
            <person name="Miller W.T."/>
            <person name="McGinnis W."/>
            <person name="Shapiro H."/>
            <person name="Tjian R."/>
            <person name="Grigoriev I.V."/>
            <person name="Rokhsar D."/>
        </authorList>
    </citation>
    <scope>NUCLEOTIDE SEQUENCE [LARGE SCALE GENOMIC DNA]</scope>
    <source>
        <strain evidence="9">MX1 / ATCC 50154</strain>
    </source>
</reference>
<dbReference type="Pfam" id="PF01852">
    <property type="entry name" value="START"/>
    <property type="match status" value="1"/>
</dbReference>
<dbReference type="SUPFAM" id="SSF55961">
    <property type="entry name" value="Bet v1-like"/>
    <property type="match status" value="1"/>
</dbReference>
<evidence type="ECO:0008006" key="10">
    <source>
        <dbReference type="Google" id="ProtNLM"/>
    </source>
</evidence>
<accession>A9URU2</accession>
<dbReference type="CDD" id="cd00177">
    <property type="entry name" value="START"/>
    <property type="match status" value="1"/>
</dbReference>
<evidence type="ECO:0000256" key="3">
    <source>
        <dbReference type="ARBA" id="ARBA00022833"/>
    </source>
</evidence>
<dbReference type="GO" id="GO:0008270">
    <property type="term" value="F:zinc ion binding"/>
    <property type="evidence" value="ECO:0007669"/>
    <property type="project" value="UniProtKB-KW"/>
</dbReference>
<dbReference type="SMART" id="SM00064">
    <property type="entry name" value="FYVE"/>
    <property type="match status" value="1"/>
</dbReference>
<organism evidence="8 9">
    <name type="scientific">Monosiga brevicollis</name>
    <name type="common">Choanoflagellate</name>
    <dbReference type="NCBI Taxonomy" id="81824"/>
    <lineage>
        <taxon>Eukaryota</taxon>
        <taxon>Choanoflagellata</taxon>
        <taxon>Craspedida</taxon>
        <taxon>Salpingoecidae</taxon>
        <taxon>Monosiga</taxon>
    </lineage>
</organism>
<evidence type="ECO:0000259" key="6">
    <source>
        <dbReference type="PROSITE" id="PS50178"/>
    </source>
</evidence>
<dbReference type="InParanoid" id="A9URU2"/>
<keyword evidence="3" id="KW-0862">Zinc</keyword>
<evidence type="ECO:0000256" key="4">
    <source>
        <dbReference type="PROSITE-ProRule" id="PRU00091"/>
    </source>
</evidence>
<feature type="region of interest" description="Disordered" evidence="5">
    <location>
        <begin position="333"/>
        <end position="357"/>
    </location>
</feature>
<evidence type="ECO:0000259" key="7">
    <source>
        <dbReference type="PROSITE" id="PS50848"/>
    </source>
</evidence>
<keyword evidence="2 4" id="KW-0863">Zinc-finger</keyword>
<dbReference type="Gene3D" id="3.30.40.10">
    <property type="entry name" value="Zinc/RING finger domain, C3HC4 (zinc finger)"/>
    <property type="match status" value="1"/>
</dbReference>
<dbReference type="InterPro" id="IPR002913">
    <property type="entry name" value="START_lipid-bd_dom"/>
</dbReference>
<dbReference type="GeneID" id="5888346"/>